<accession>A0AAN8PH92</accession>
<name>A0AAN8PH92_PATCE</name>
<feature type="compositionally biased region" description="Polar residues" evidence="2">
    <location>
        <begin position="447"/>
        <end position="470"/>
    </location>
</feature>
<keyword evidence="5" id="KW-1185">Reference proteome</keyword>
<dbReference type="GO" id="GO:0005815">
    <property type="term" value="C:microtubule organizing center"/>
    <property type="evidence" value="ECO:0007669"/>
    <property type="project" value="TreeGrafter"/>
</dbReference>
<feature type="compositionally biased region" description="Low complexity" evidence="2">
    <location>
        <begin position="951"/>
        <end position="969"/>
    </location>
</feature>
<dbReference type="Pfam" id="PF15253">
    <property type="entry name" value="STIL_N"/>
    <property type="match status" value="1"/>
</dbReference>
<organism evidence="4 5">
    <name type="scientific">Patella caerulea</name>
    <name type="common">Rayed Mediterranean limpet</name>
    <dbReference type="NCBI Taxonomy" id="87958"/>
    <lineage>
        <taxon>Eukaryota</taxon>
        <taxon>Metazoa</taxon>
        <taxon>Spiralia</taxon>
        <taxon>Lophotrochozoa</taxon>
        <taxon>Mollusca</taxon>
        <taxon>Gastropoda</taxon>
        <taxon>Patellogastropoda</taxon>
        <taxon>Patelloidea</taxon>
        <taxon>Patellidae</taxon>
        <taxon>Patella</taxon>
    </lineage>
</organism>
<dbReference type="GO" id="GO:0031023">
    <property type="term" value="P:microtubule organizing center organization"/>
    <property type="evidence" value="ECO:0007669"/>
    <property type="project" value="TreeGrafter"/>
</dbReference>
<evidence type="ECO:0000259" key="3">
    <source>
        <dbReference type="Pfam" id="PF15253"/>
    </source>
</evidence>
<reference evidence="4 5" key="1">
    <citation type="submission" date="2024-01" db="EMBL/GenBank/DDBJ databases">
        <title>The genome of the rayed Mediterranean limpet Patella caerulea (Linnaeus, 1758).</title>
        <authorList>
            <person name="Anh-Thu Weber A."/>
            <person name="Halstead-Nussloch G."/>
        </authorList>
    </citation>
    <scope>NUCLEOTIDE SEQUENCE [LARGE SCALE GENOMIC DNA]</scope>
    <source>
        <strain evidence="4">AATW-2023a</strain>
        <tissue evidence="4">Whole specimen</tissue>
    </source>
</reference>
<evidence type="ECO:0000256" key="1">
    <source>
        <dbReference type="SAM" id="Coils"/>
    </source>
</evidence>
<feature type="region of interest" description="Disordered" evidence="2">
    <location>
        <begin position="1020"/>
        <end position="1045"/>
    </location>
</feature>
<dbReference type="GO" id="GO:0007224">
    <property type="term" value="P:smoothened signaling pathway"/>
    <property type="evidence" value="ECO:0007669"/>
    <property type="project" value="TreeGrafter"/>
</dbReference>
<feature type="region of interest" description="Disordered" evidence="2">
    <location>
        <begin position="943"/>
        <end position="984"/>
    </location>
</feature>
<dbReference type="GO" id="GO:0071539">
    <property type="term" value="P:protein localization to centrosome"/>
    <property type="evidence" value="ECO:0007669"/>
    <property type="project" value="TreeGrafter"/>
</dbReference>
<dbReference type="EMBL" id="JAZGQO010000013">
    <property type="protein sequence ID" value="KAK6172016.1"/>
    <property type="molecule type" value="Genomic_DNA"/>
</dbReference>
<evidence type="ECO:0000313" key="4">
    <source>
        <dbReference type="EMBL" id="KAK6172016.1"/>
    </source>
</evidence>
<feature type="compositionally biased region" description="Low complexity" evidence="2">
    <location>
        <begin position="471"/>
        <end position="481"/>
    </location>
</feature>
<comment type="caution">
    <text evidence="4">The sequence shown here is derived from an EMBL/GenBank/DDBJ whole genome shotgun (WGS) entry which is preliminary data.</text>
</comment>
<feature type="domain" description="STIL N-terminal" evidence="3">
    <location>
        <begin position="36"/>
        <end position="367"/>
    </location>
</feature>
<feature type="compositionally biased region" description="Polar residues" evidence="2">
    <location>
        <begin position="1031"/>
        <end position="1045"/>
    </location>
</feature>
<feature type="compositionally biased region" description="Polar residues" evidence="2">
    <location>
        <begin position="685"/>
        <end position="708"/>
    </location>
</feature>
<feature type="region of interest" description="Disordered" evidence="2">
    <location>
        <begin position="440"/>
        <end position="529"/>
    </location>
</feature>
<evidence type="ECO:0000313" key="5">
    <source>
        <dbReference type="Proteomes" id="UP001347796"/>
    </source>
</evidence>
<feature type="region of interest" description="Disordered" evidence="2">
    <location>
        <begin position="678"/>
        <end position="711"/>
    </location>
</feature>
<dbReference type="PANTHER" id="PTHR15128:SF0">
    <property type="entry name" value="SCL-INTERRUPTING LOCUS PROTEIN"/>
    <property type="match status" value="1"/>
</dbReference>
<dbReference type="GO" id="GO:0007052">
    <property type="term" value="P:mitotic spindle organization"/>
    <property type="evidence" value="ECO:0007669"/>
    <property type="project" value="TreeGrafter"/>
</dbReference>
<dbReference type="Proteomes" id="UP001347796">
    <property type="component" value="Unassembled WGS sequence"/>
</dbReference>
<dbReference type="PANTHER" id="PTHR15128">
    <property type="entry name" value="TAL1 SCL INTERRUPTING LOCUS"/>
    <property type="match status" value="1"/>
</dbReference>
<feature type="coiled-coil region" evidence="1">
    <location>
        <begin position="795"/>
        <end position="822"/>
    </location>
</feature>
<protein>
    <recommendedName>
        <fullName evidence="3">STIL N-terminal domain-containing protein</fullName>
    </recommendedName>
</protein>
<gene>
    <name evidence="4" type="ORF">SNE40_018419</name>
</gene>
<feature type="compositionally biased region" description="Polar residues" evidence="2">
    <location>
        <begin position="852"/>
        <end position="883"/>
    </location>
</feature>
<dbReference type="InterPro" id="IPR057731">
    <property type="entry name" value="STIL_N"/>
</dbReference>
<evidence type="ECO:0000256" key="2">
    <source>
        <dbReference type="SAM" id="MobiDB-lite"/>
    </source>
</evidence>
<feature type="compositionally biased region" description="Polar residues" evidence="2">
    <location>
        <begin position="482"/>
        <end position="529"/>
    </location>
</feature>
<feature type="region of interest" description="Disordered" evidence="2">
    <location>
        <begin position="847"/>
        <end position="883"/>
    </location>
</feature>
<keyword evidence="1" id="KW-0175">Coiled coil</keyword>
<proteinExistence type="predicted"/>
<dbReference type="InterPro" id="IPR026123">
    <property type="entry name" value="STIL"/>
</dbReference>
<sequence>MPDHIWSQLGGTSGQTKQNGVSSYEMLQFPKAKVILWDPTPIGTPVYLSVACYRKPRIHLSDKLLRLLHRQCENNPLQTLSTILLGSLIVDDDGEGITFHIDRLDTRQNADNSLNLVPEDITVPFQVYINGTKERESNVEEFTQTLKSLKERCISKESIDLGSFLLTRGWCNYYTGGENCIVHLDFNVVTLATEFKAIPITPVPIVPTALSKNLAGPLSFSHIQGVPKTGYLTMDHTRKLLLVLESDPKALSLPIVGIWISGAPVVHHPFVWSACLRYIYNEHIQDRVCSPPENFLVVLYSPLHSKPEFYECGTKNGTSGLDFELHCGYEASNMARNVKNPNNGVISMDLNRVQVGPKREIFDAALNVFSRNRCADKSIVKSSGPEDMEPRLTPAPLVAMAPMIQNLVPDVSFVLTEPPPGAQYTNQQHIQAHKMHAYPSFSKRNSEPNSTGYVSSPNRGVNQNKGLPSQNNHNNRSVHNNGRQPATSNAHMISQTNVPNNNYHGNHQYSQMPLINNGQQPFNNSNLHQVSNGVQPFVCARQNPIPSSEYYRPNIPGSYSVNNEQYQQSTPNDIPVYYHHHHQYGLHMSLPNHFTVPSSVPLNHNNSFPQYSSAPRQPPPLTYNTVPNTAQIQQNFQQIPFQNSVRNEFFPQSTLCSNNNVPVYQKRDSAFHLVQNPSLVKEDNQLPQSTQRNLPPSCSNRQSVNRVSEPTAKQCHVTVTTSDLHVSQSGQNVAQADSTCSNKSSDDSGLSVTPDRSNPSPKTGSPENKSQNFSKPFSMDLLNKEQCSPEVYNLLMQQNTQLQQLQSQIQQLLQQQQQQNSTTSVEMLRNTTTTPDKETRCYTLPVSKRSDTLQPLSPQQDGINQNKSNVSNSHINQNEDMQPPTVQANNIVRDGSDSGSAGLTPVEIRHKGILPLNSTQLEDIEPTRDDLLTVMNNIGLNDRAVSRQSEESPSFHSSSTRSNSISKNSNLTSSPPSASMCINSFPSQILDDSQSSRQEANSENPHYYENLIANIRQFLNSHDDNPDEPTTVLTDDPTFSTDHTTETDNLINISSLQSFLKSAEGGKHVDTTLIPKIDYMSMMFDSDSDTSVEINAMAMKYLKDEQLTQMMKLQHRASTLGNTNGEKKTLLRQLLHSDMPDQSQNNPSVNDMTFATRKYMEKHGLLDNGTDSSDKSIDYNYQMKTDYSVSSNEMASPVRQTARPIQRKDPTDAYTKLRLLKSPVKKEIVPRREAVISPDFSPQSYNIPNYCQQFSSDSSPIFDRGNSKPLLYDQAHNQASINDDDKILDIVKLKQLPKLL</sequence>
<feature type="compositionally biased region" description="Polar residues" evidence="2">
    <location>
        <begin position="970"/>
        <end position="984"/>
    </location>
</feature>
<feature type="region of interest" description="Disordered" evidence="2">
    <location>
        <begin position="726"/>
        <end position="775"/>
    </location>
</feature>